<comment type="caution">
    <text evidence="2">The sequence shown here is derived from an EMBL/GenBank/DDBJ whole genome shotgun (WGS) entry which is preliminary data.</text>
</comment>
<feature type="transmembrane region" description="Helical" evidence="1">
    <location>
        <begin position="6"/>
        <end position="25"/>
    </location>
</feature>
<gene>
    <name evidence="2" type="ORF">QWY14_10155</name>
</gene>
<keyword evidence="1" id="KW-0812">Transmembrane</keyword>
<evidence type="ECO:0000256" key="1">
    <source>
        <dbReference type="SAM" id="Phobius"/>
    </source>
</evidence>
<protein>
    <submittedName>
        <fullName evidence="2">Uncharacterized protein</fullName>
    </submittedName>
</protein>
<keyword evidence="1" id="KW-1133">Transmembrane helix</keyword>
<keyword evidence="1" id="KW-0472">Membrane</keyword>
<accession>A0ABT8N391</accession>
<dbReference type="EMBL" id="JAUJWV010000001">
    <property type="protein sequence ID" value="MDN7242164.1"/>
    <property type="molecule type" value="Genomic_DNA"/>
</dbReference>
<evidence type="ECO:0000313" key="2">
    <source>
        <dbReference type="EMBL" id="MDN7242164.1"/>
    </source>
</evidence>
<evidence type="ECO:0000313" key="3">
    <source>
        <dbReference type="Proteomes" id="UP001172055"/>
    </source>
</evidence>
<sequence length="86" mass="9376">MDGQLIIKIVLIVLGLAVFFGGVFYSKEDHEKSSEGASSSNSSDSLIWVVVMLLFGIFLSIGPWWLSKTIFILVGIGLLYIGIVLI</sequence>
<feature type="transmembrane region" description="Helical" evidence="1">
    <location>
        <begin position="70"/>
        <end position="85"/>
    </location>
</feature>
<organism evidence="2 3">
    <name type="scientific">Planococcus shixiaomingii</name>
    <dbReference type="NCBI Taxonomy" id="3058393"/>
    <lineage>
        <taxon>Bacteria</taxon>
        <taxon>Bacillati</taxon>
        <taxon>Bacillota</taxon>
        <taxon>Bacilli</taxon>
        <taxon>Bacillales</taxon>
        <taxon>Caryophanaceae</taxon>
        <taxon>Planococcus</taxon>
    </lineage>
</organism>
<proteinExistence type="predicted"/>
<name>A0ABT8N391_9BACL</name>
<keyword evidence="3" id="KW-1185">Reference proteome</keyword>
<dbReference type="Proteomes" id="UP001172055">
    <property type="component" value="Unassembled WGS sequence"/>
</dbReference>
<reference evidence="2 3" key="1">
    <citation type="submission" date="2023-06" db="EMBL/GenBank/DDBJ databases">
        <title>Novel species in genus Planococcus.</title>
        <authorList>
            <person name="Ning S."/>
        </authorList>
    </citation>
    <scope>NUCLEOTIDE SEQUENCE [LARGE SCALE GENOMIC DNA]</scope>
    <source>
        <strain evidence="2 3">N028</strain>
    </source>
</reference>
<feature type="transmembrane region" description="Helical" evidence="1">
    <location>
        <begin position="46"/>
        <end position="64"/>
    </location>
</feature>
<dbReference type="RefSeq" id="WP_301723668.1">
    <property type="nucleotide sequence ID" value="NZ_JAUJWV010000001.1"/>
</dbReference>